<dbReference type="Pfam" id="PF14016">
    <property type="entry name" value="DUF4232"/>
    <property type="match status" value="1"/>
</dbReference>
<name>A0A7Y9ZIS3_9ACTN</name>
<evidence type="ECO:0000256" key="1">
    <source>
        <dbReference type="SAM" id="SignalP"/>
    </source>
</evidence>
<dbReference type="InterPro" id="IPR025326">
    <property type="entry name" value="DUF4232"/>
</dbReference>
<gene>
    <name evidence="3" type="ORF">BJ993_002716</name>
</gene>
<feature type="signal peptide" evidence="1">
    <location>
        <begin position="1"/>
        <end position="29"/>
    </location>
</feature>
<dbReference type="Proteomes" id="UP000562045">
    <property type="component" value="Unassembled WGS sequence"/>
</dbReference>
<evidence type="ECO:0000313" key="3">
    <source>
        <dbReference type="EMBL" id="NYI45636.1"/>
    </source>
</evidence>
<reference evidence="3 4" key="1">
    <citation type="submission" date="2020-07" db="EMBL/GenBank/DDBJ databases">
        <title>Sequencing the genomes of 1000 actinobacteria strains.</title>
        <authorList>
            <person name="Klenk H.-P."/>
        </authorList>
    </citation>
    <scope>NUCLEOTIDE SEQUENCE [LARGE SCALE GENOMIC DNA]</scope>
    <source>
        <strain evidence="3 4">DSM 15131</strain>
    </source>
</reference>
<keyword evidence="1" id="KW-0732">Signal</keyword>
<comment type="caution">
    <text evidence="3">The sequence shown here is derived from an EMBL/GenBank/DDBJ whole genome shotgun (WGS) entry which is preliminary data.</text>
</comment>
<feature type="domain" description="DUF4232" evidence="2">
    <location>
        <begin position="38"/>
        <end position="157"/>
    </location>
</feature>
<feature type="chain" id="PRO_5031553918" description="DUF4232 domain-containing protein" evidence="1">
    <location>
        <begin position="30"/>
        <end position="173"/>
    </location>
</feature>
<accession>A0A7Y9ZIS3</accession>
<protein>
    <recommendedName>
        <fullName evidence="2">DUF4232 domain-containing protein</fullName>
    </recommendedName>
</protein>
<dbReference type="AlphaFoldDB" id="A0A7Y9ZIS3"/>
<sequence>MKTLLRLLAATALLVAGSFLVPSPGPATAAAAVGVPGCRNADLHARYRATDNGAGHRYGKIVLTNVSTHSCRTGGFGGLSYVGGGDGTQIGAPATREGTATSFVLAPGQRAVSRVDEVVADLYDAATCRPRAVDGFRVYVPNATRSQFIAHRTRGCLNPAVHLISHTAYRKVG</sequence>
<dbReference type="EMBL" id="JACBZM010000001">
    <property type="protein sequence ID" value="NYI45636.1"/>
    <property type="molecule type" value="Genomic_DNA"/>
</dbReference>
<evidence type="ECO:0000313" key="4">
    <source>
        <dbReference type="Proteomes" id="UP000562045"/>
    </source>
</evidence>
<organism evidence="3 4">
    <name type="scientific">Nocardioides aromaticivorans</name>
    <dbReference type="NCBI Taxonomy" id="200618"/>
    <lineage>
        <taxon>Bacteria</taxon>
        <taxon>Bacillati</taxon>
        <taxon>Actinomycetota</taxon>
        <taxon>Actinomycetes</taxon>
        <taxon>Propionibacteriales</taxon>
        <taxon>Nocardioidaceae</taxon>
        <taxon>Nocardioides</taxon>
    </lineage>
</organism>
<proteinExistence type="predicted"/>
<evidence type="ECO:0000259" key="2">
    <source>
        <dbReference type="Pfam" id="PF14016"/>
    </source>
</evidence>
<dbReference type="RefSeq" id="WP_179649245.1">
    <property type="nucleotide sequence ID" value="NZ_JACBZM010000001.1"/>
</dbReference>